<evidence type="ECO:0000256" key="1">
    <source>
        <dbReference type="SAM" id="SignalP"/>
    </source>
</evidence>
<dbReference type="EMBL" id="JAJJMM010000001">
    <property type="protein sequence ID" value="MCC9061542.1"/>
    <property type="molecule type" value="Genomic_DNA"/>
</dbReference>
<name>A0ABS8M7S0_9FLAO</name>
<sequence>MKKIILSAIAVMAFGFANAQEGHFKVGAHTGFILGDLKDSYSVNLGVDAAYLWNVADKFSVGATTGYTTYLSKKTTVDTPFGSFEIEGDNAGFIPVAATAQYSLTDNLFVGADLGYAIYVGSGEGDGGVLYQPKFGYQNEKIEIFASYKGISDDLTLSSINLGFNYKF</sequence>
<evidence type="ECO:0000313" key="2">
    <source>
        <dbReference type="EMBL" id="MCC9061542.1"/>
    </source>
</evidence>
<dbReference type="SUPFAM" id="SSF56925">
    <property type="entry name" value="OMPA-like"/>
    <property type="match status" value="1"/>
</dbReference>
<proteinExistence type="predicted"/>
<organism evidence="2 3">
    <name type="scientific">Flavobacterium piscisymbiosum</name>
    <dbReference type="NCBI Taxonomy" id="2893753"/>
    <lineage>
        <taxon>Bacteria</taxon>
        <taxon>Pseudomonadati</taxon>
        <taxon>Bacteroidota</taxon>
        <taxon>Flavobacteriia</taxon>
        <taxon>Flavobacteriales</taxon>
        <taxon>Flavobacteriaceae</taxon>
        <taxon>Flavobacterium</taxon>
    </lineage>
</organism>
<keyword evidence="1" id="KW-0732">Signal</keyword>
<feature type="chain" id="PRO_5046661775" evidence="1">
    <location>
        <begin position="20"/>
        <end position="168"/>
    </location>
</feature>
<dbReference type="Proteomes" id="UP001430679">
    <property type="component" value="Unassembled WGS sequence"/>
</dbReference>
<reference evidence="2" key="1">
    <citation type="submission" date="2021-11" db="EMBL/GenBank/DDBJ databases">
        <title>Description of novel Flavobacterium species.</title>
        <authorList>
            <person name="Saticioglu I.B."/>
            <person name="Ay H."/>
            <person name="Altun S."/>
            <person name="Duman M."/>
        </authorList>
    </citation>
    <scope>NUCLEOTIDE SEQUENCE</scope>
    <source>
        <strain evidence="2">F-30</strain>
    </source>
</reference>
<gene>
    <name evidence="2" type="ORF">LNP81_00885</name>
</gene>
<dbReference type="InterPro" id="IPR011250">
    <property type="entry name" value="OMP/PagP_B-barrel"/>
</dbReference>
<protein>
    <submittedName>
        <fullName evidence="2">Porin family protein</fullName>
    </submittedName>
</protein>
<keyword evidence="3" id="KW-1185">Reference proteome</keyword>
<evidence type="ECO:0000313" key="3">
    <source>
        <dbReference type="Proteomes" id="UP001430679"/>
    </source>
</evidence>
<comment type="caution">
    <text evidence="2">The sequence shown here is derived from an EMBL/GenBank/DDBJ whole genome shotgun (WGS) entry which is preliminary data.</text>
</comment>
<feature type="signal peptide" evidence="1">
    <location>
        <begin position="1"/>
        <end position="19"/>
    </location>
</feature>
<accession>A0ABS8M7S0</accession>
<dbReference type="RefSeq" id="WP_230032725.1">
    <property type="nucleotide sequence ID" value="NZ_JAJJMM010000001.1"/>
</dbReference>